<dbReference type="Gene3D" id="3.80.10.10">
    <property type="entry name" value="Ribonuclease Inhibitor"/>
    <property type="match status" value="2"/>
</dbReference>
<keyword evidence="3 5" id="KW-0732">Signal</keyword>
<evidence type="ECO:0000256" key="1">
    <source>
        <dbReference type="ARBA" id="ARBA00004370"/>
    </source>
</evidence>
<dbReference type="InterPro" id="IPR055414">
    <property type="entry name" value="LRR_R13L4/SHOC2-like"/>
</dbReference>
<evidence type="ECO:0000256" key="5">
    <source>
        <dbReference type="SAM" id="SignalP"/>
    </source>
</evidence>
<dbReference type="Pfam" id="PF23598">
    <property type="entry name" value="LRR_14"/>
    <property type="match status" value="1"/>
</dbReference>
<comment type="caution">
    <text evidence="7">The sequence shown here is derived from an EMBL/GenBank/DDBJ whole genome shotgun (WGS) entry which is preliminary data.</text>
</comment>
<dbReference type="InterPro" id="IPR011009">
    <property type="entry name" value="Kinase-like_dom_sf"/>
</dbReference>
<keyword evidence="4" id="KW-0677">Repeat</keyword>
<feature type="signal peptide" evidence="5">
    <location>
        <begin position="1"/>
        <end position="23"/>
    </location>
</feature>
<dbReference type="EMBL" id="LIHL02000007">
    <property type="protein sequence ID" value="KAF5466977.1"/>
    <property type="molecule type" value="Genomic_DNA"/>
</dbReference>
<evidence type="ECO:0000256" key="4">
    <source>
        <dbReference type="ARBA" id="ARBA00022737"/>
    </source>
</evidence>
<dbReference type="Gene3D" id="1.10.510.10">
    <property type="entry name" value="Transferase(Phosphotransferase) domain 1"/>
    <property type="match status" value="1"/>
</dbReference>
<protein>
    <recommendedName>
        <fullName evidence="6">Protein kinase domain-containing protein</fullName>
    </recommendedName>
</protein>
<evidence type="ECO:0000313" key="8">
    <source>
        <dbReference type="Proteomes" id="UP000619265"/>
    </source>
</evidence>
<dbReference type="Pfam" id="PF08263">
    <property type="entry name" value="LRRNT_2"/>
    <property type="match status" value="1"/>
</dbReference>
<dbReference type="PROSITE" id="PS50011">
    <property type="entry name" value="PROTEIN_KINASE_DOM"/>
    <property type="match status" value="1"/>
</dbReference>
<evidence type="ECO:0000313" key="7">
    <source>
        <dbReference type="EMBL" id="KAF5466977.1"/>
    </source>
</evidence>
<evidence type="ECO:0000256" key="3">
    <source>
        <dbReference type="ARBA" id="ARBA00022729"/>
    </source>
</evidence>
<evidence type="ECO:0000256" key="2">
    <source>
        <dbReference type="ARBA" id="ARBA00022614"/>
    </source>
</evidence>
<accession>A0A833XIK4</accession>
<proteinExistence type="predicted"/>
<dbReference type="GO" id="GO:0016020">
    <property type="term" value="C:membrane"/>
    <property type="evidence" value="ECO:0007669"/>
    <property type="project" value="UniProtKB-SubCell"/>
</dbReference>
<evidence type="ECO:0000259" key="6">
    <source>
        <dbReference type="PROSITE" id="PS50011"/>
    </source>
</evidence>
<dbReference type="Gramene" id="Jr07_33440_p1">
    <property type="protein sequence ID" value="cds.Jr07_33440_p1"/>
    <property type="gene ID" value="Jr07_33440"/>
</dbReference>
<gene>
    <name evidence="7" type="ORF">F2P56_016854</name>
</gene>
<dbReference type="FunFam" id="3.80.10.10:FF:000379">
    <property type="entry name" value="Protein NSP-INTERACTING KINASE 2"/>
    <property type="match status" value="1"/>
</dbReference>
<dbReference type="GO" id="GO:0005524">
    <property type="term" value="F:ATP binding"/>
    <property type="evidence" value="ECO:0007669"/>
    <property type="project" value="InterPro"/>
</dbReference>
<sequence>MPPSFSLLFPLSILFLFSSPTISSLTELPTLMAIKASLDPQHQFLTSWSPNTDPCSGSFEGVACDEQGLVANISLQGKGLSGTIPAALAELKSLTGLYLHFNALTGKIPKEISRLTQLNDLYLNVNNLSGEIPHEIGNMSNLQVLQLCYNKLTGSIPTQLGNLWRLSVLALQYNQITGAIPASLGDLKMLTRLDLSFNGFFGSIPVRLVNAPILEVLNVQNNSLSGIVPPGIGYLHRNGGNKPVIVHQNISAEKVLIDGWHNPLLSDSGLHKLLADDVVFSMLKVSAAMGYLAPEYTTTGRFTEKSDVYAFGMIIFQILAGKRIITQSIRHGAESCKFEDFVDMNLEGKFSESEAAKLGRIAVLCTHEFSNQRPSMESVMQELSGPIGSS</sequence>
<dbReference type="InterPro" id="IPR013210">
    <property type="entry name" value="LRR_N_plant-typ"/>
</dbReference>
<dbReference type="Proteomes" id="UP000619265">
    <property type="component" value="Unassembled WGS sequence"/>
</dbReference>
<dbReference type="InterPro" id="IPR046959">
    <property type="entry name" value="PRK1-6/SRF4-like"/>
</dbReference>
<organism evidence="7 8">
    <name type="scientific">Juglans regia</name>
    <name type="common">English walnut</name>
    <dbReference type="NCBI Taxonomy" id="51240"/>
    <lineage>
        <taxon>Eukaryota</taxon>
        <taxon>Viridiplantae</taxon>
        <taxon>Streptophyta</taxon>
        <taxon>Embryophyta</taxon>
        <taxon>Tracheophyta</taxon>
        <taxon>Spermatophyta</taxon>
        <taxon>Magnoliopsida</taxon>
        <taxon>eudicotyledons</taxon>
        <taxon>Gunneridae</taxon>
        <taxon>Pentapetalae</taxon>
        <taxon>rosids</taxon>
        <taxon>fabids</taxon>
        <taxon>Fagales</taxon>
        <taxon>Juglandaceae</taxon>
        <taxon>Juglans</taxon>
    </lineage>
</organism>
<dbReference type="SUPFAM" id="SSF52058">
    <property type="entry name" value="L domain-like"/>
    <property type="match status" value="1"/>
</dbReference>
<dbReference type="InterPro" id="IPR001245">
    <property type="entry name" value="Ser-Thr/Tyr_kinase_cat_dom"/>
</dbReference>
<keyword evidence="2" id="KW-0433">Leucine-rich repeat</keyword>
<reference evidence="7" key="1">
    <citation type="submission" date="2015-10" db="EMBL/GenBank/DDBJ databases">
        <authorList>
            <person name="Martinez-Garcia P.J."/>
            <person name="Crepeau M.W."/>
            <person name="Puiu D."/>
            <person name="Gonzalez-Ibeas D."/>
            <person name="Whalen J."/>
            <person name="Stevens K."/>
            <person name="Paul R."/>
            <person name="Butterfield T."/>
            <person name="Britton M."/>
            <person name="Reagan R."/>
            <person name="Chakraborty S."/>
            <person name="Walawage S.L."/>
            <person name="Vasquez-Gross H.A."/>
            <person name="Cardeno C."/>
            <person name="Famula R."/>
            <person name="Pratt K."/>
            <person name="Kuruganti S."/>
            <person name="Aradhya M.K."/>
            <person name="Leslie C.A."/>
            <person name="Dandekar A.M."/>
            <person name="Salzberg S.L."/>
            <person name="Wegrzyn J.L."/>
            <person name="Langley C.H."/>
            <person name="Neale D.B."/>
        </authorList>
    </citation>
    <scope>NUCLEOTIDE SEQUENCE</scope>
    <source>
        <tissue evidence="7">Leaves</tissue>
    </source>
</reference>
<feature type="domain" description="Protein kinase" evidence="6">
    <location>
        <begin position="70"/>
        <end position="390"/>
    </location>
</feature>
<dbReference type="AlphaFoldDB" id="A0A833XIK4"/>
<reference evidence="7" key="2">
    <citation type="submission" date="2020-03" db="EMBL/GenBank/DDBJ databases">
        <title>Walnut 2.0.</title>
        <authorList>
            <person name="Marrano A."/>
            <person name="Britton M."/>
            <person name="Zimin A.V."/>
            <person name="Zaini P.A."/>
            <person name="Workman R."/>
            <person name="Puiu D."/>
            <person name="Bianco L."/>
            <person name="Allen B.J."/>
            <person name="Troggio M."/>
            <person name="Leslie C.A."/>
            <person name="Timp W."/>
            <person name="Dendekar A."/>
            <person name="Salzberg S.L."/>
            <person name="Neale D.B."/>
        </authorList>
    </citation>
    <scope>NUCLEOTIDE SEQUENCE</scope>
    <source>
        <tissue evidence="7">Leaves</tissue>
    </source>
</reference>
<feature type="chain" id="PRO_5032573050" description="Protein kinase domain-containing protein" evidence="5">
    <location>
        <begin position="24"/>
        <end position="390"/>
    </location>
</feature>
<dbReference type="GO" id="GO:0004674">
    <property type="term" value="F:protein serine/threonine kinase activity"/>
    <property type="evidence" value="ECO:0007669"/>
    <property type="project" value="UniProtKB-EC"/>
</dbReference>
<comment type="subcellular location">
    <subcellularLocation>
        <location evidence="1">Membrane</location>
    </subcellularLocation>
</comment>
<name>A0A833XIK4_JUGRE</name>
<dbReference type="InterPro" id="IPR032675">
    <property type="entry name" value="LRR_dom_sf"/>
</dbReference>
<dbReference type="PANTHER" id="PTHR48007:SF65">
    <property type="entry name" value="OS01G0577600 PROTEIN"/>
    <property type="match status" value="1"/>
</dbReference>
<dbReference type="SUPFAM" id="SSF56112">
    <property type="entry name" value="Protein kinase-like (PK-like)"/>
    <property type="match status" value="1"/>
</dbReference>
<dbReference type="PANTHER" id="PTHR48007">
    <property type="entry name" value="LEUCINE-RICH REPEAT RECEPTOR-LIKE PROTEIN KINASE PXC1"/>
    <property type="match status" value="1"/>
</dbReference>
<dbReference type="Pfam" id="PF07714">
    <property type="entry name" value="PK_Tyr_Ser-Thr"/>
    <property type="match status" value="1"/>
</dbReference>
<dbReference type="InterPro" id="IPR000719">
    <property type="entry name" value="Prot_kinase_dom"/>
</dbReference>